<organism evidence="11">
    <name type="scientific">Timema californicum</name>
    <name type="common">California timema</name>
    <name type="synonym">Walking stick</name>
    <dbReference type="NCBI Taxonomy" id="61474"/>
    <lineage>
        <taxon>Eukaryota</taxon>
        <taxon>Metazoa</taxon>
        <taxon>Ecdysozoa</taxon>
        <taxon>Arthropoda</taxon>
        <taxon>Hexapoda</taxon>
        <taxon>Insecta</taxon>
        <taxon>Pterygota</taxon>
        <taxon>Neoptera</taxon>
        <taxon>Polyneoptera</taxon>
        <taxon>Phasmatodea</taxon>
        <taxon>Timematodea</taxon>
        <taxon>Timematoidea</taxon>
        <taxon>Timematidae</taxon>
        <taxon>Timema</taxon>
    </lineage>
</organism>
<feature type="domain" description="C2H2-type" evidence="10">
    <location>
        <begin position="267"/>
        <end position="294"/>
    </location>
</feature>
<feature type="domain" description="C2H2-type" evidence="10">
    <location>
        <begin position="322"/>
        <end position="346"/>
    </location>
</feature>
<dbReference type="PROSITE" id="PS50157">
    <property type="entry name" value="ZINC_FINGER_C2H2_2"/>
    <property type="match status" value="5"/>
</dbReference>
<keyword evidence="3" id="KW-0479">Metal-binding</keyword>
<feature type="domain" description="C2H2-type" evidence="10">
    <location>
        <begin position="295"/>
        <end position="322"/>
    </location>
</feature>
<dbReference type="InterPro" id="IPR036236">
    <property type="entry name" value="Znf_C2H2_sf"/>
</dbReference>
<feature type="domain" description="C2H2-type" evidence="10">
    <location>
        <begin position="239"/>
        <end position="266"/>
    </location>
</feature>
<keyword evidence="6" id="KW-0862">Zinc</keyword>
<evidence type="ECO:0000256" key="7">
    <source>
        <dbReference type="ARBA" id="ARBA00022843"/>
    </source>
</evidence>
<dbReference type="Pfam" id="PF00096">
    <property type="entry name" value="zf-C2H2"/>
    <property type="match status" value="5"/>
</dbReference>
<dbReference type="GO" id="GO:0000785">
    <property type="term" value="C:chromatin"/>
    <property type="evidence" value="ECO:0007669"/>
    <property type="project" value="UniProtKB-ARBA"/>
</dbReference>
<dbReference type="PROSITE" id="PS00028">
    <property type="entry name" value="ZINC_FINGER_C2H2_1"/>
    <property type="match status" value="4"/>
</dbReference>
<dbReference type="PANTHER" id="PTHR23235">
    <property type="entry name" value="KRUEPPEL-LIKE TRANSCRIPTION FACTOR"/>
    <property type="match status" value="1"/>
</dbReference>
<dbReference type="GO" id="GO:0005634">
    <property type="term" value="C:nucleus"/>
    <property type="evidence" value="ECO:0007669"/>
    <property type="project" value="UniProtKB-SubCell"/>
</dbReference>
<feature type="domain" description="C2H2-type" evidence="10">
    <location>
        <begin position="201"/>
        <end position="238"/>
    </location>
</feature>
<dbReference type="Gene3D" id="3.30.160.60">
    <property type="entry name" value="Classic Zinc Finger"/>
    <property type="match status" value="5"/>
</dbReference>
<evidence type="ECO:0000256" key="3">
    <source>
        <dbReference type="ARBA" id="ARBA00022723"/>
    </source>
</evidence>
<dbReference type="InterPro" id="IPR013087">
    <property type="entry name" value="Znf_C2H2_type"/>
</dbReference>
<sequence length="346" mass="39467">MTSLVLTDGFEKLPDQIMAKMDLTTHKFKDTLQQFNNLDKSIPYTKSAETIRLEQELHEAIFARIKEENVEELSCEVSPAVDASNWQSSGALRENEYTLPNSEKPEDSAAVTSMLPPELLSPHFLALNFGPQPTPTTLGELCGRIETGNFCDNVYTRPEYLGRHNCRRSKMSKAKSRRKRPVEFIFNESEPRNSVIRPDRFSCGVCGKMFVRRYHLTAHENQSSALKSHVRIHTGERPYSCNVCSLKFRAKSDLKRHSFTHVADKPFNCGDCGAKFNQLAHLRNHTRRHTGEKPFSCPLCGKKFGRSSTLAKHKASHKEIRYNCLECPEKFKTSVDLIKHIRSAHK</sequence>
<dbReference type="FunFam" id="3.30.160.60:FF:000690">
    <property type="entry name" value="Zinc finger protein 354C"/>
    <property type="match status" value="1"/>
</dbReference>
<dbReference type="SMART" id="SM00355">
    <property type="entry name" value="ZnF_C2H2"/>
    <property type="match status" value="5"/>
</dbReference>
<dbReference type="EMBL" id="OE185052">
    <property type="protein sequence ID" value="CAD7577062.1"/>
    <property type="molecule type" value="Genomic_DNA"/>
</dbReference>
<proteinExistence type="predicted"/>
<gene>
    <name evidence="11" type="ORF">TCMB3V08_LOCUS9618</name>
</gene>
<keyword evidence="4" id="KW-0677">Repeat</keyword>
<reference evidence="11" key="1">
    <citation type="submission" date="2020-11" db="EMBL/GenBank/DDBJ databases">
        <authorList>
            <person name="Tran Van P."/>
        </authorList>
    </citation>
    <scope>NUCLEOTIDE SEQUENCE</scope>
</reference>
<accession>A0A7R9JD00</accession>
<dbReference type="AlphaFoldDB" id="A0A7R9JD00"/>
<keyword evidence="8" id="KW-0539">Nucleus</keyword>
<keyword evidence="7" id="KW-0832">Ubl conjugation</keyword>
<evidence type="ECO:0000256" key="9">
    <source>
        <dbReference type="PROSITE-ProRule" id="PRU00042"/>
    </source>
</evidence>
<dbReference type="FunFam" id="3.30.160.60:FF:001498">
    <property type="entry name" value="Zinc finger protein 404"/>
    <property type="match status" value="1"/>
</dbReference>
<evidence type="ECO:0000313" key="11">
    <source>
        <dbReference type="EMBL" id="CAD7577062.1"/>
    </source>
</evidence>
<keyword evidence="2" id="KW-1017">Isopeptide bond</keyword>
<protein>
    <submittedName>
        <fullName evidence="11">(California timema) hypothetical protein</fullName>
    </submittedName>
</protein>
<dbReference type="GO" id="GO:0003682">
    <property type="term" value="F:chromatin binding"/>
    <property type="evidence" value="ECO:0007669"/>
    <property type="project" value="UniProtKB-ARBA"/>
</dbReference>
<evidence type="ECO:0000256" key="5">
    <source>
        <dbReference type="ARBA" id="ARBA00022771"/>
    </source>
</evidence>
<evidence type="ECO:0000256" key="1">
    <source>
        <dbReference type="ARBA" id="ARBA00004123"/>
    </source>
</evidence>
<name>A0A7R9JD00_TIMCA</name>
<evidence type="ECO:0000256" key="8">
    <source>
        <dbReference type="ARBA" id="ARBA00023242"/>
    </source>
</evidence>
<comment type="subcellular location">
    <subcellularLocation>
        <location evidence="1">Nucleus</location>
    </subcellularLocation>
</comment>
<dbReference type="FunFam" id="3.30.160.60:FF:000624">
    <property type="entry name" value="zinc finger protein 697"/>
    <property type="match status" value="1"/>
</dbReference>
<dbReference type="GO" id="GO:0008270">
    <property type="term" value="F:zinc ion binding"/>
    <property type="evidence" value="ECO:0007669"/>
    <property type="project" value="UniProtKB-KW"/>
</dbReference>
<evidence type="ECO:0000259" key="10">
    <source>
        <dbReference type="PROSITE" id="PS50157"/>
    </source>
</evidence>
<evidence type="ECO:0000256" key="4">
    <source>
        <dbReference type="ARBA" id="ARBA00022737"/>
    </source>
</evidence>
<evidence type="ECO:0000256" key="6">
    <source>
        <dbReference type="ARBA" id="ARBA00022833"/>
    </source>
</evidence>
<keyword evidence="5 9" id="KW-0863">Zinc-finger</keyword>
<dbReference type="SUPFAM" id="SSF57667">
    <property type="entry name" value="beta-beta-alpha zinc fingers"/>
    <property type="match status" value="2"/>
</dbReference>
<evidence type="ECO:0000256" key="2">
    <source>
        <dbReference type="ARBA" id="ARBA00022499"/>
    </source>
</evidence>
<dbReference type="GO" id="GO:0040029">
    <property type="term" value="P:epigenetic regulation of gene expression"/>
    <property type="evidence" value="ECO:0007669"/>
    <property type="project" value="UniProtKB-ARBA"/>
</dbReference>